<evidence type="ECO:0000256" key="3">
    <source>
        <dbReference type="ARBA" id="ARBA00022618"/>
    </source>
</evidence>
<dbReference type="GO" id="GO:0031262">
    <property type="term" value="C:Ndc80 complex"/>
    <property type="evidence" value="ECO:0007669"/>
    <property type="project" value="InterPro"/>
</dbReference>
<comment type="function">
    <text evidence="9">Acts as a component of the essential kinetochore-associated NDC80 complex, which is required for chromosome segregation and spindle checkpoint activity.</text>
</comment>
<protein>
    <recommendedName>
        <fullName evidence="9">Kinetochore protein SPC25</fullName>
    </recommendedName>
</protein>
<sequence>MPATAFLAPHQPISLISLIDAGPSKQSTGIDLEWANFHAHVDAFLNAIDGYTTAAKTEIAALATEHSTSVRDFTAQKEETERRIQQERSREAEMLLGLENERTTVADLTASVNHLQATLNRVKEQSAQVEHELNAVRKEVAMRRSEKKRQGEKLREMRRRDEDELDIMEQALGWRVNGVGDDKLLMRFTLIDHADPEKEFSLVMDISKHDYQVPACSPPLSNIGELLTQLNSDRDLSSFIKRVRKSFKALVPNPQAPPSKFDTMAGPGMRTPASGRTLQRDVTAQPVNVDEAGMDRLKVV</sequence>
<evidence type="ECO:0000256" key="7">
    <source>
        <dbReference type="ARBA" id="ARBA00023306"/>
    </source>
</evidence>
<evidence type="ECO:0000256" key="10">
    <source>
        <dbReference type="SAM" id="Coils"/>
    </source>
</evidence>
<feature type="region of interest" description="Disordered" evidence="11">
    <location>
        <begin position="252"/>
        <end position="276"/>
    </location>
</feature>
<evidence type="ECO:0000256" key="5">
    <source>
        <dbReference type="ARBA" id="ARBA00022838"/>
    </source>
</evidence>
<keyword evidence="7 9" id="KW-0131">Cell cycle</keyword>
<evidence type="ECO:0000259" key="12">
    <source>
        <dbReference type="Pfam" id="PF08234"/>
    </source>
</evidence>
<evidence type="ECO:0000256" key="4">
    <source>
        <dbReference type="ARBA" id="ARBA00022776"/>
    </source>
</evidence>
<organism evidence="13 14">
    <name type="scientific">Papiliotrema laurentii</name>
    <name type="common">Cryptococcus laurentii</name>
    <dbReference type="NCBI Taxonomy" id="5418"/>
    <lineage>
        <taxon>Eukaryota</taxon>
        <taxon>Fungi</taxon>
        <taxon>Dikarya</taxon>
        <taxon>Basidiomycota</taxon>
        <taxon>Agaricomycotina</taxon>
        <taxon>Tremellomycetes</taxon>
        <taxon>Tremellales</taxon>
        <taxon>Rhynchogastremaceae</taxon>
        <taxon>Papiliotrema</taxon>
    </lineage>
</organism>
<comment type="similarity">
    <text evidence="1 9">Belongs to the SPC25 family.</text>
</comment>
<evidence type="ECO:0000256" key="8">
    <source>
        <dbReference type="ARBA" id="ARBA00023328"/>
    </source>
</evidence>
<comment type="subunit">
    <text evidence="9">Component of the NDC80 complex.</text>
</comment>
<evidence type="ECO:0000256" key="9">
    <source>
        <dbReference type="RuleBase" id="RU367150"/>
    </source>
</evidence>
<dbReference type="Gene3D" id="3.30.457.50">
    <property type="entry name" value="Chromosome segregation protein Spc25"/>
    <property type="match status" value="1"/>
</dbReference>
<dbReference type="Pfam" id="PF08234">
    <property type="entry name" value="Spindle_Spc25"/>
    <property type="match status" value="1"/>
</dbReference>
<comment type="subcellular location">
    <subcellularLocation>
        <location evidence="9">Nucleus</location>
    </subcellularLocation>
    <subcellularLocation>
        <location evidence="9">Chromosome</location>
        <location evidence="9">Centromere</location>
        <location evidence="9">Kinetochore</location>
    </subcellularLocation>
</comment>
<dbReference type="FunFam" id="3.30.457.50:FF:000001">
    <property type="entry name" value="Probable kinetochore protein spc25"/>
    <property type="match status" value="1"/>
</dbReference>
<feature type="domain" description="Chromosome segregation protein Spc25 C-terminal" evidence="12">
    <location>
        <begin position="179"/>
        <end position="248"/>
    </location>
</feature>
<comment type="caution">
    <text evidence="13">The sequence shown here is derived from an EMBL/GenBank/DDBJ whole genome shotgun (WGS) entry which is preliminary data.</text>
</comment>
<keyword evidence="2 9" id="KW-0158">Chromosome</keyword>
<dbReference type="Proteomes" id="UP001182556">
    <property type="component" value="Unassembled WGS sequence"/>
</dbReference>
<dbReference type="GO" id="GO:0005634">
    <property type="term" value="C:nucleus"/>
    <property type="evidence" value="ECO:0007669"/>
    <property type="project" value="UniProtKB-SubCell"/>
</dbReference>
<dbReference type="InterPro" id="IPR045143">
    <property type="entry name" value="Spc25"/>
</dbReference>
<dbReference type="GO" id="GO:0051301">
    <property type="term" value="P:cell division"/>
    <property type="evidence" value="ECO:0007669"/>
    <property type="project" value="UniProtKB-UniRule"/>
</dbReference>
<accession>A0AAD9L8G5</accession>
<evidence type="ECO:0000313" key="14">
    <source>
        <dbReference type="Proteomes" id="UP001182556"/>
    </source>
</evidence>
<feature type="coiled-coil region" evidence="10">
    <location>
        <begin position="70"/>
        <end position="139"/>
    </location>
</feature>
<evidence type="ECO:0000256" key="1">
    <source>
        <dbReference type="ARBA" id="ARBA00006379"/>
    </source>
</evidence>
<dbReference type="EMBL" id="JAODAN010000001">
    <property type="protein sequence ID" value="KAK1927125.1"/>
    <property type="molecule type" value="Genomic_DNA"/>
</dbReference>
<keyword evidence="9" id="KW-0539">Nucleus</keyword>
<keyword evidence="6 10" id="KW-0175">Coiled coil</keyword>
<keyword evidence="5 9" id="KW-0995">Kinetochore</keyword>
<keyword evidence="8 9" id="KW-0137">Centromere</keyword>
<gene>
    <name evidence="13" type="ORF">DB88DRAFT_476840</name>
</gene>
<dbReference type="PANTHER" id="PTHR14281">
    <property type="entry name" value="KINETOCHORE PROTEIN SPC25-RELATED"/>
    <property type="match status" value="1"/>
</dbReference>
<name>A0AAD9L8G5_PAPLA</name>
<keyword evidence="14" id="KW-1185">Reference proteome</keyword>
<keyword evidence="4 9" id="KW-0498">Mitosis</keyword>
<dbReference type="GO" id="GO:0007059">
    <property type="term" value="P:chromosome segregation"/>
    <property type="evidence" value="ECO:0007669"/>
    <property type="project" value="InterPro"/>
</dbReference>
<proteinExistence type="inferred from homology"/>
<keyword evidence="3 9" id="KW-0132">Cell division</keyword>
<evidence type="ECO:0000256" key="2">
    <source>
        <dbReference type="ARBA" id="ARBA00022454"/>
    </source>
</evidence>
<evidence type="ECO:0000256" key="6">
    <source>
        <dbReference type="ARBA" id="ARBA00023054"/>
    </source>
</evidence>
<dbReference type="PANTHER" id="PTHR14281:SF0">
    <property type="entry name" value="KINETOCHORE PROTEIN SPC25"/>
    <property type="match status" value="1"/>
</dbReference>
<dbReference type="AlphaFoldDB" id="A0AAD9L8G5"/>
<evidence type="ECO:0000256" key="11">
    <source>
        <dbReference type="SAM" id="MobiDB-lite"/>
    </source>
</evidence>
<evidence type="ECO:0000313" key="13">
    <source>
        <dbReference type="EMBL" id="KAK1927125.1"/>
    </source>
</evidence>
<dbReference type="InterPro" id="IPR013255">
    <property type="entry name" value="Spc25_C"/>
</dbReference>
<reference evidence="13" key="1">
    <citation type="submission" date="2023-02" db="EMBL/GenBank/DDBJ databases">
        <title>Identification and recombinant expression of a fungal hydrolase from Papiliotrema laurentii that hydrolyzes apple cutin and clears colloidal polyester polyurethane.</title>
        <authorList>
            <consortium name="DOE Joint Genome Institute"/>
            <person name="Roman V.A."/>
            <person name="Bojanowski C."/>
            <person name="Crable B.R."/>
            <person name="Wagner D.N."/>
            <person name="Hung C.S."/>
            <person name="Nadeau L.J."/>
            <person name="Schratz L."/>
            <person name="Haridas S."/>
            <person name="Pangilinan J."/>
            <person name="Lipzen A."/>
            <person name="Na H."/>
            <person name="Yan M."/>
            <person name="Ng V."/>
            <person name="Grigoriev I.V."/>
            <person name="Spatafora J.W."/>
            <person name="Barlow D."/>
            <person name="Biffinger J."/>
            <person name="Kelley-Loughnane N."/>
            <person name="Varaljay V.A."/>
            <person name="Crookes-Goodson W.J."/>
        </authorList>
    </citation>
    <scope>NUCLEOTIDE SEQUENCE</scope>
    <source>
        <strain evidence="13">5307AH</strain>
    </source>
</reference>
<dbReference type="CDD" id="cd23784">
    <property type="entry name" value="RWD_Spc25"/>
    <property type="match status" value="1"/>
</dbReference>